<gene>
    <name evidence="1" type="ORF">EAL2_c00330</name>
</gene>
<dbReference type="InterPro" id="IPR012675">
    <property type="entry name" value="Beta-grasp_dom_sf"/>
</dbReference>
<dbReference type="CDD" id="cd00565">
    <property type="entry name" value="Ubl_ThiS"/>
    <property type="match status" value="1"/>
</dbReference>
<dbReference type="STRING" id="1286171.EAL2_c00330"/>
<protein>
    <recommendedName>
        <fullName evidence="3">Thiamine biosynthesis protein ThiS</fullName>
    </recommendedName>
</protein>
<accession>W8T3I6</accession>
<proteinExistence type="predicted"/>
<dbReference type="EMBL" id="CP007452">
    <property type="protein sequence ID" value="AHM55395.1"/>
    <property type="molecule type" value="Genomic_DNA"/>
</dbReference>
<dbReference type="eggNOG" id="COG2104">
    <property type="taxonomic scope" value="Bacteria"/>
</dbReference>
<dbReference type="Proteomes" id="UP000019591">
    <property type="component" value="Chromosome"/>
</dbReference>
<evidence type="ECO:0000313" key="2">
    <source>
        <dbReference type="Proteomes" id="UP000019591"/>
    </source>
</evidence>
<keyword evidence="2" id="KW-1185">Reference proteome</keyword>
<dbReference type="PATRIC" id="fig|1286171.3.peg.27"/>
<evidence type="ECO:0000313" key="1">
    <source>
        <dbReference type="EMBL" id="AHM55395.1"/>
    </source>
</evidence>
<evidence type="ECO:0008006" key="3">
    <source>
        <dbReference type="Google" id="ProtNLM"/>
    </source>
</evidence>
<dbReference type="PANTHER" id="PTHR34472">
    <property type="entry name" value="SULFUR CARRIER PROTEIN THIS"/>
    <property type="match status" value="1"/>
</dbReference>
<dbReference type="InterPro" id="IPR016155">
    <property type="entry name" value="Mopterin_synth/thiamin_S_b"/>
</dbReference>
<sequence>MKEEHLLLLSDMETYKLYSCNGYIIIILGGESVLVNGNDMETKGSISVKQLLDLMGIDDSAVVVEADCRIVPRDKYNEWLLDEASRVEIVAFVGGG</sequence>
<dbReference type="SUPFAM" id="SSF54285">
    <property type="entry name" value="MoaD/ThiS"/>
    <property type="match status" value="1"/>
</dbReference>
<dbReference type="NCBIfam" id="TIGR01683">
    <property type="entry name" value="thiS"/>
    <property type="match status" value="1"/>
</dbReference>
<dbReference type="InterPro" id="IPR010035">
    <property type="entry name" value="Thi_S"/>
</dbReference>
<dbReference type="InterPro" id="IPR003749">
    <property type="entry name" value="ThiS/MoaD-like"/>
</dbReference>
<dbReference type="Gene3D" id="3.10.20.30">
    <property type="match status" value="1"/>
</dbReference>
<dbReference type="PANTHER" id="PTHR34472:SF1">
    <property type="entry name" value="SULFUR CARRIER PROTEIN THIS"/>
    <property type="match status" value="1"/>
</dbReference>
<dbReference type="AlphaFoldDB" id="W8T3I6"/>
<name>W8T3I6_PEPAC</name>
<dbReference type="Pfam" id="PF02597">
    <property type="entry name" value="ThiS"/>
    <property type="match status" value="1"/>
</dbReference>
<dbReference type="KEGG" id="eac:EAL2_c00330"/>
<dbReference type="HOGENOM" id="CLU_174611_3_3_9"/>
<organism evidence="1 2">
    <name type="scientific">Peptoclostridium acidaminophilum DSM 3953</name>
    <dbReference type="NCBI Taxonomy" id="1286171"/>
    <lineage>
        <taxon>Bacteria</taxon>
        <taxon>Bacillati</taxon>
        <taxon>Bacillota</taxon>
        <taxon>Clostridia</taxon>
        <taxon>Peptostreptococcales</taxon>
        <taxon>Peptoclostridiaceae</taxon>
        <taxon>Peptoclostridium</taxon>
    </lineage>
</organism>
<reference evidence="1 2" key="1">
    <citation type="journal article" date="2014" name="Genome Announc.">
        <title>Complete Genome Sequence of Amino Acid-Utilizing Eubacterium acidaminophilum al-2 (DSM 3953).</title>
        <authorList>
            <person name="Poehlein A."/>
            <person name="Andreesen J.R."/>
            <person name="Daniel R."/>
        </authorList>
    </citation>
    <scope>NUCLEOTIDE SEQUENCE [LARGE SCALE GENOMIC DNA]</scope>
    <source>
        <strain evidence="1 2">DSM 3953</strain>
    </source>
</reference>